<organism evidence="1 2">
    <name type="scientific">Novosphingobium soli</name>
    <dbReference type="NCBI Taxonomy" id="574956"/>
    <lineage>
        <taxon>Bacteria</taxon>
        <taxon>Pseudomonadati</taxon>
        <taxon>Pseudomonadota</taxon>
        <taxon>Alphaproteobacteria</taxon>
        <taxon>Sphingomonadales</taxon>
        <taxon>Sphingomonadaceae</taxon>
        <taxon>Novosphingobium</taxon>
    </lineage>
</organism>
<dbReference type="InterPro" id="IPR015068">
    <property type="entry name" value="DUF1877"/>
</dbReference>
<proteinExistence type="predicted"/>
<gene>
    <name evidence="1" type="ORF">ACFFJC_07710</name>
</gene>
<dbReference type="Proteomes" id="UP001589798">
    <property type="component" value="Unassembled WGS sequence"/>
</dbReference>
<accession>A0ABV6CTW5</accession>
<evidence type="ECO:0000313" key="1">
    <source>
        <dbReference type="EMBL" id="MFC0204160.1"/>
    </source>
</evidence>
<dbReference type="EMBL" id="JBHLWK010000010">
    <property type="protein sequence ID" value="MFC0204160.1"/>
    <property type="molecule type" value="Genomic_DNA"/>
</dbReference>
<comment type="caution">
    <text evidence="1">The sequence shown here is derived from an EMBL/GenBank/DDBJ whole genome shotgun (WGS) entry which is preliminary data.</text>
</comment>
<dbReference type="RefSeq" id="WP_379486917.1">
    <property type="nucleotide sequence ID" value="NZ_JBHLWK010000010.1"/>
</dbReference>
<sequence length="192" mass="20965">MGITFSLIRVPADTVAALAGRPRAVAEFVYQDGSFYKAPKPGFFGRFFGAKAEATDPIPARHDNDEMDLDKSWHIVHYLLTGSTGRSESPLGIIGDDLHPLANLDLGLGKPNVLSPDVVAAFDQAAQSLTDDAVMARFIATEMPTDELYLGNVIARGDEEDMREYALENFHVLRDFARQAAAANEAIITFYS</sequence>
<protein>
    <submittedName>
        <fullName evidence="1">DUF1877 family protein</fullName>
    </submittedName>
</protein>
<reference evidence="1 2" key="1">
    <citation type="submission" date="2024-09" db="EMBL/GenBank/DDBJ databases">
        <authorList>
            <person name="Sun Q."/>
            <person name="Mori K."/>
        </authorList>
    </citation>
    <scope>NUCLEOTIDE SEQUENCE [LARGE SCALE GENOMIC DNA]</scope>
    <source>
        <strain evidence="1 2">CCM 7706</strain>
    </source>
</reference>
<dbReference type="SUPFAM" id="SSF111069">
    <property type="entry name" value="Hypothetical protein yfbM"/>
    <property type="match status" value="1"/>
</dbReference>
<dbReference type="Gene3D" id="3.40.1760.10">
    <property type="entry name" value="YfbM-like super family"/>
    <property type="match status" value="1"/>
</dbReference>
<keyword evidence="2" id="KW-1185">Reference proteome</keyword>
<dbReference type="InterPro" id="IPR035944">
    <property type="entry name" value="YfbM-like_sf"/>
</dbReference>
<dbReference type="Pfam" id="PF08974">
    <property type="entry name" value="DUF1877"/>
    <property type="match status" value="1"/>
</dbReference>
<evidence type="ECO:0000313" key="2">
    <source>
        <dbReference type="Proteomes" id="UP001589798"/>
    </source>
</evidence>
<name>A0ABV6CTW5_9SPHN</name>